<keyword evidence="6" id="KW-0472">Membrane</keyword>
<dbReference type="InterPro" id="IPR003368">
    <property type="entry name" value="POMP_repeat"/>
</dbReference>
<dbReference type="GO" id="GO:0009279">
    <property type="term" value="C:cell outer membrane"/>
    <property type="evidence" value="ECO:0007669"/>
    <property type="project" value="UniProtKB-SubCell"/>
</dbReference>
<evidence type="ECO:0000256" key="3">
    <source>
        <dbReference type="ARBA" id="ARBA00004613"/>
    </source>
</evidence>
<accession>A0A3E0J7G2</accession>
<keyword evidence="7" id="KW-0998">Cell outer membrane</keyword>
<evidence type="ECO:0000256" key="5">
    <source>
        <dbReference type="ARBA" id="ARBA00022729"/>
    </source>
</evidence>
<dbReference type="GO" id="GO:0005576">
    <property type="term" value="C:extracellular region"/>
    <property type="evidence" value="ECO:0007669"/>
    <property type="project" value="UniProtKB-SubCell"/>
</dbReference>
<organism evidence="8 9">
    <name type="scientific">Halobacillus trueperi</name>
    <dbReference type="NCBI Taxonomy" id="156205"/>
    <lineage>
        <taxon>Bacteria</taxon>
        <taxon>Bacillati</taxon>
        <taxon>Bacillota</taxon>
        <taxon>Bacilli</taxon>
        <taxon>Bacillales</taxon>
        <taxon>Bacillaceae</taxon>
        <taxon>Halobacillus</taxon>
    </lineage>
</organism>
<protein>
    <submittedName>
        <fullName evidence="8">Uncharacterized protein</fullName>
    </submittedName>
</protein>
<evidence type="ECO:0000256" key="4">
    <source>
        <dbReference type="ARBA" id="ARBA00022525"/>
    </source>
</evidence>
<evidence type="ECO:0000313" key="8">
    <source>
        <dbReference type="EMBL" id="REJ08908.1"/>
    </source>
</evidence>
<keyword evidence="4" id="KW-0964">Secreted</keyword>
<name>A0A3E0J7G2_9BACI</name>
<evidence type="ECO:0000313" key="9">
    <source>
        <dbReference type="Proteomes" id="UP000256305"/>
    </source>
</evidence>
<dbReference type="NCBIfam" id="TIGR01376">
    <property type="entry name" value="POMP_repeat"/>
    <property type="match status" value="1"/>
</dbReference>
<dbReference type="EMBL" id="QUAE01000009">
    <property type="protein sequence ID" value="REJ08908.1"/>
    <property type="molecule type" value="Genomic_DNA"/>
</dbReference>
<proteinExistence type="predicted"/>
<evidence type="ECO:0000256" key="6">
    <source>
        <dbReference type="ARBA" id="ARBA00023136"/>
    </source>
</evidence>
<comment type="caution">
    <text evidence="8">The sequence shown here is derived from an EMBL/GenBank/DDBJ whole genome shotgun (WGS) entry which is preliminary data.</text>
</comment>
<evidence type="ECO:0000256" key="1">
    <source>
        <dbReference type="ARBA" id="ARBA00004196"/>
    </source>
</evidence>
<dbReference type="Proteomes" id="UP000256305">
    <property type="component" value="Unassembled WGS sequence"/>
</dbReference>
<keyword evidence="5" id="KW-0732">Signal</keyword>
<evidence type="ECO:0000256" key="7">
    <source>
        <dbReference type="ARBA" id="ARBA00023237"/>
    </source>
</evidence>
<reference evidence="8 9" key="1">
    <citation type="submission" date="2018-08" db="EMBL/GenBank/DDBJ databases">
        <title>Genome sequence of Halobacillus trueperi KCTC 3686.</title>
        <authorList>
            <person name="Cho K.H."/>
            <person name="Kwak M.-J."/>
            <person name="Kim B.-Y."/>
            <person name="Chun J."/>
        </authorList>
    </citation>
    <scope>NUCLEOTIDE SEQUENCE [LARGE SCALE GENOMIC DNA]</scope>
    <source>
        <strain evidence="8 9">KCTC 3686</strain>
    </source>
</reference>
<dbReference type="AlphaFoldDB" id="A0A3E0J7G2"/>
<sequence length="78" mass="9184">MRIPITNSLHRYTTQNRVFLPKAPINLHKFGVYIENIDIIYEIFNILLVFFQKNSSTEYIFGGAISILFLHYFNSITL</sequence>
<gene>
    <name evidence="8" type="ORF">DYE48_12235</name>
</gene>
<comment type="subcellular location">
    <subcellularLocation>
        <location evidence="1">Cell envelope</location>
    </subcellularLocation>
    <subcellularLocation>
        <location evidence="2">Cell outer membrane</location>
    </subcellularLocation>
    <subcellularLocation>
        <location evidence="3">Secreted</location>
    </subcellularLocation>
</comment>
<keyword evidence="9" id="KW-1185">Reference proteome</keyword>
<evidence type="ECO:0000256" key="2">
    <source>
        <dbReference type="ARBA" id="ARBA00004442"/>
    </source>
</evidence>